<organism evidence="6">
    <name type="scientific">mine drainage metagenome</name>
    <dbReference type="NCBI Taxonomy" id="410659"/>
    <lineage>
        <taxon>unclassified sequences</taxon>
        <taxon>metagenomes</taxon>
        <taxon>ecological metagenomes</taxon>
    </lineage>
</organism>
<evidence type="ECO:0000259" key="5">
    <source>
        <dbReference type="PROSITE" id="PS50995"/>
    </source>
</evidence>
<protein>
    <submittedName>
        <fullName evidence="6">Multiple antibiotic resistance protein MarR</fullName>
    </submittedName>
</protein>
<dbReference type="GO" id="GO:0003677">
    <property type="term" value="F:DNA binding"/>
    <property type="evidence" value="ECO:0007669"/>
    <property type="project" value="UniProtKB-KW"/>
</dbReference>
<dbReference type="PRINTS" id="PR00598">
    <property type="entry name" value="HTHMARR"/>
</dbReference>
<keyword evidence="1" id="KW-0805">Transcription regulation</keyword>
<dbReference type="InterPro" id="IPR023187">
    <property type="entry name" value="Tscrpt_reg_MarR-type_CS"/>
</dbReference>
<dbReference type="InterPro" id="IPR036390">
    <property type="entry name" value="WH_DNA-bd_sf"/>
</dbReference>
<dbReference type="SMART" id="SM00347">
    <property type="entry name" value="HTH_MARR"/>
    <property type="match status" value="1"/>
</dbReference>
<dbReference type="InterPro" id="IPR039422">
    <property type="entry name" value="MarR/SlyA-like"/>
</dbReference>
<dbReference type="GO" id="GO:0003700">
    <property type="term" value="F:DNA-binding transcription factor activity"/>
    <property type="evidence" value="ECO:0007669"/>
    <property type="project" value="InterPro"/>
</dbReference>
<dbReference type="InterPro" id="IPR000835">
    <property type="entry name" value="HTH_MarR-typ"/>
</dbReference>
<accession>A0A1J5R501</accession>
<evidence type="ECO:0000313" key="6">
    <source>
        <dbReference type="EMBL" id="OIQ90530.1"/>
    </source>
</evidence>
<keyword evidence="2" id="KW-0238">DNA-binding</keyword>
<name>A0A1J5R501_9ZZZZ</name>
<dbReference type="PANTHER" id="PTHR33164:SF43">
    <property type="entry name" value="HTH-TYPE TRANSCRIPTIONAL REPRESSOR YETL"/>
    <property type="match status" value="1"/>
</dbReference>
<dbReference type="SUPFAM" id="SSF46785">
    <property type="entry name" value="Winged helix' DNA-binding domain"/>
    <property type="match status" value="1"/>
</dbReference>
<dbReference type="GO" id="GO:0006950">
    <property type="term" value="P:response to stress"/>
    <property type="evidence" value="ECO:0007669"/>
    <property type="project" value="TreeGrafter"/>
</dbReference>
<dbReference type="PANTHER" id="PTHR33164">
    <property type="entry name" value="TRANSCRIPTIONAL REGULATOR, MARR FAMILY"/>
    <property type="match status" value="1"/>
</dbReference>
<dbReference type="AlphaFoldDB" id="A0A1J5R501"/>
<keyword evidence="3" id="KW-0804">Transcription</keyword>
<dbReference type="Pfam" id="PF01047">
    <property type="entry name" value="MarR"/>
    <property type="match status" value="1"/>
</dbReference>
<proteinExistence type="predicted"/>
<dbReference type="InterPro" id="IPR036388">
    <property type="entry name" value="WH-like_DNA-bd_sf"/>
</dbReference>
<feature type="region of interest" description="Disordered" evidence="4">
    <location>
        <begin position="167"/>
        <end position="187"/>
    </location>
</feature>
<dbReference type="PROSITE" id="PS50995">
    <property type="entry name" value="HTH_MARR_2"/>
    <property type="match status" value="1"/>
</dbReference>
<feature type="domain" description="HTH marR-type" evidence="5">
    <location>
        <begin position="29"/>
        <end position="160"/>
    </location>
</feature>
<sequence length="187" mass="20178">MNSPTSPQAPASAAEAQTRFYDGSSYSKENSVGFAMKRCLSLLVRNLEARMQALDLTGMQWQPLLQVLYGCDTVAACARESHTDAGAMTRMLDRLEAKGLLARERSTVDRRVVNLALTPRGHEVAKQIPDVLADILNQHLQGFTPQEFRTLLGLLQRFADNGEALAAANSAHPGAEPNAPASGDAES</sequence>
<evidence type="ECO:0000256" key="2">
    <source>
        <dbReference type="ARBA" id="ARBA00023125"/>
    </source>
</evidence>
<comment type="caution">
    <text evidence="6">The sequence shown here is derived from an EMBL/GenBank/DDBJ whole genome shotgun (WGS) entry which is preliminary data.</text>
</comment>
<dbReference type="EMBL" id="MLJW01000288">
    <property type="protein sequence ID" value="OIQ90530.1"/>
    <property type="molecule type" value="Genomic_DNA"/>
</dbReference>
<reference evidence="6" key="1">
    <citation type="submission" date="2016-10" db="EMBL/GenBank/DDBJ databases">
        <title>Sequence of Gallionella enrichment culture.</title>
        <authorList>
            <person name="Poehlein A."/>
            <person name="Muehling M."/>
            <person name="Daniel R."/>
        </authorList>
    </citation>
    <scope>NUCLEOTIDE SEQUENCE</scope>
</reference>
<evidence type="ECO:0000256" key="1">
    <source>
        <dbReference type="ARBA" id="ARBA00023015"/>
    </source>
</evidence>
<evidence type="ECO:0000256" key="3">
    <source>
        <dbReference type="ARBA" id="ARBA00023163"/>
    </source>
</evidence>
<dbReference type="PROSITE" id="PS01117">
    <property type="entry name" value="HTH_MARR_1"/>
    <property type="match status" value="1"/>
</dbReference>
<evidence type="ECO:0000256" key="4">
    <source>
        <dbReference type="SAM" id="MobiDB-lite"/>
    </source>
</evidence>
<dbReference type="Gene3D" id="1.10.10.10">
    <property type="entry name" value="Winged helix-like DNA-binding domain superfamily/Winged helix DNA-binding domain"/>
    <property type="match status" value="1"/>
</dbReference>
<gene>
    <name evidence="6" type="primary">marR_1</name>
    <name evidence="6" type="ORF">GALL_275480</name>
</gene>